<evidence type="ECO:0000313" key="4">
    <source>
        <dbReference type="Proteomes" id="UP001165060"/>
    </source>
</evidence>
<comment type="caution">
    <text evidence="3">The sequence shown here is derived from an EMBL/GenBank/DDBJ whole genome shotgun (WGS) entry which is preliminary data.</text>
</comment>
<evidence type="ECO:0000256" key="2">
    <source>
        <dbReference type="SAM" id="MobiDB-lite"/>
    </source>
</evidence>
<accession>A0ABQ6N3Y0</accession>
<evidence type="ECO:0000313" key="3">
    <source>
        <dbReference type="EMBL" id="GMI39815.1"/>
    </source>
</evidence>
<proteinExistence type="predicted"/>
<name>A0ABQ6N3Y0_9STRA</name>
<dbReference type="Proteomes" id="UP001165060">
    <property type="component" value="Unassembled WGS sequence"/>
</dbReference>
<reference evidence="3 4" key="1">
    <citation type="journal article" date="2023" name="Commun. Biol.">
        <title>Genome analysis of Parmales, the sister group of diatoms, reveals the evolutionary specialization of diatoms from phago-mixotrophs to photoautotrophs.</title>
        <authorList>
            <person name="Ban H."/>
            <person name="Sato S."/>
            <person name="Yoshikawa S."/>
            <person name="Yamada K."/>
            <person name="Nakamura Y."/>
            <person name="Ichinomiya M."/>
            <person name="Sato N."/>
            <person name="Blanc-Mathieu R."/>
            <person name="Endo H."/>
            <person name="Kuwata A."/>
            <person name="Ogata H."/>
        </authorList>
    </citation>
    <scope>NUCLEOTIDE SEQUENCE [LARGE SCALE GENOMIC DNA]</scope>
</reference>
<gene>
    <name evidence="3" type="ORF">TeGR_g4696</name>
</gene>
<feature type="compositionally biased region" description="Polar residues" evidence="2">
    <location>
        <begin position="392"/>
        <end position="416"/>
    </location>
</feature>
<feature type="coiled-coil region" evidence="1">
    <location>
        <begin position="744"/>
        <end position="813"/>
    </location>
</feature>
<dbReference type="EMBL" id="BRYB01003629">
    <property type="protein sequence ID" value="GMI39815.1"/>
    <property type="molecule type" value="Genomic_DNA"/>
</dbReference>
<feature type="region of interest" description="Disordered" evidence="2">
    <location>
        <begin position="392"/>
        <end position="431"/>
    </location>
</feature>
<feature type="region of interest" description="Disordered" evidence="2">
    <location>
        <begin position="1"/>
        <end position="26"/>
    </location>
</feature>
<evidence type="ECO:0000256" key="1">
    <source>
        <dbReference type="SAM" id="Coils"/>
    </source>
</evidence>
<keyword evidence="4" id="KW-1185">Reference proteome</keyword>
<organism evidence="3 4">
    <name type="scientific">Tetraparma gracilis</name>
    <dbReference type="NCBI Taxonomy" id="2962635"/>
    <lineage>
        <taxon>Eukaryota</taxon>
        <taxon>Sar</taxon>
        <taxon>Stramenopiles</taxon>
        <taxon>Ochrophyta</taxon>
        <taxon>Bolidophyceae</taxon>
        <taxon>Parmales</taxon>
        <taxon>Triparmaceae</taxon>
        <taxon>Tetraparma</taxon>
    </lineage>
</organism>
<sequence>MGVSKWLPGGGADISPNGKDGNLEPCGGTWSAVPGATISLDGDLHTLKAVSWGNRKPPQRCGVSIDPPLRRRSANPGVNSKLEYYVVESFPGVSFGNTSAAACTAAPGAPSCGETSASLSAYSTPAGSFAVLESGTSSATFSSSSLSLRTGWDATPDDPYTLTSSSSPLHLTSERSTQLTCSATNITLSPLGASLSTPRLALLTSDLSLPLNATVSSPDLTLTSHNLTLTSNNLTLRSTNMTLLSDFDLEISSPSLSLSSPSLSLLSTPSVLLPPSLSLPSADPLAIASNASLSISSPSLSLSSPSLLLSSPNLTIPSSLSSPFLSHNSSMTLLTSPSKIPLMISPPATHPLLLSVPGPTGVLVQADASSAPVVRILDGDAKSQKPAVEIDSSLTASTPASVQLTSPPSSTSNLRFTSPLPPGAKAAPSAELSFSPETSIFTTSISSTPALSVSPSGLLISSTPSPALAPLHLRSPGFSSPLPDPSPATQLLVESPSPTIHLSGTSSAGHLGGVVLTSFPPRTGSPQSWVISHRGDAGFGAKGSLLIGTTPLGADVSGATGLDNIGKSDKFKAAVSIQPSGNVCFGCKTADHRVTVGGDVAAADLILVGSKAAIVRKADVGKNKGRETLSKIGAYKCEYGTAAAGALDGRSEWCLVPEEAEAAERSFVKVDGSGGRALKLRPVVTAVVSAINDLGEDVDGLLQRGEEASKGLEKVKRNLTEVGEFVNMLEDEMGVWKGYVKMNNASSEQKLGGLEVEIASLKKELGVARAEAEGERAMRELLGEQMKGNAEAMQGFVKQIEVMQKQMQTLEGEGGKGGGGGGGGGVVADEAYFLGLVEAKEKDWRVEQGGAAGAVTDKQLGTLRNKWRAEAFEALKRRREDLVFLEGRDK</sequence>
<keyword evidence="1" id="KW-0175">Coiled coil</keyword>
<protein>
    <submittedName>
        <fullName evidence="3">Uncharacterized protein</fullName>
    </submittedName>
</protein>